<organism evidence="8">
    <name type="scientific">freshwater metagenome</name>
    <dbReference type="NCBI Taxonomy" id="449393"/>
    <lineage>
        <taxon>unclassified sequences</taxon>
        <taxon>metagenomes</taxon>
        <taxon>ecological metagenomes</taxon>
    </lineage>
</organism>
<dbReference type="PANTHER" id="PTHR42709">
    <property type="entry name" value="ALKALINE PHOSPHATASE LIKE PROTEIN"/>
    <property type="match status" value="1"/>
</dbReference>
<feature type="transmembrane region" description="Helical" evidence="6">
    <location>
        <begin position="44"/>
        <end position="72"/>
    </location>
</feature>
<feature type="transmembrane region" description="Helical" evidence="6">
    <location>
        <begin position="20"/>
        <end position="38"/>
    </location>
</feature>
<protein>
    <submittedName>
        <fullName evidence="8">Unannotated protein</fullName>
    </submittedName>
</protein>
<dbReference type="GO" id="GO:0005886">
    <property type="term" value="C:plasma membrane"/>
    <property type="evidence" value="ECO:0007669"/>
    <property type="project" value="UniProtKB-SubCell"/>
</dbReference>
<feature type="transmembrane region" description="Helical" evidence="6">
    <location>
        <begin position="146"/>
        <end position="164"/>
    </location>
</feature>
<name>A0A6J7QG22_9ZZZZ</name>
<proteinExistence type="predicted"/>
<dbReference type="EMBL" id="CAFBQU010000022">
    <property type="protein sequence ID" value="CAB5065603.1"/>
    <property type="molecule type" value="Genomic_DNA"/>
</dbReference>
<sequence>MFSFLNAMFESLSDVSTSPWFYLIIFSVALLDSVVPIVPSESMVIVGGVAAGLGDLHIPLVIVIAAAGAFLGDNMSYLIGRKASAFVDRRYRRTEKGANRLDWAHSQIEDRGGPLLITARFIPGGRTLLTLTCGVTHQNQRWFAKWVGIASVIWASYASMLGFIGGKTFEDNHAMAFGVAFGMALAATGLIELVRHFRKRK</sequence>
<keyword evidence="3 6" id="KW-0812">Transmembrane</keyword>
<dbReference type="InterPro" id="IPR032816">
    <property type="entry name" value="VTT_dom"/>
</dbReference>
<evidence type="ECO:0000313" key="8">
    <source>
        <dbReference type="EMBL" id="CAB5016036.1"/>
    </source>
</evidence>
<keyword evidence="2" id="KW-1003">Cell membrane</keyword>
<dbReference type="EMBL" id="CAFBPN010000020">
    <property type="protein sequence ID" value="CAB5016036.1"/>
    <property type="molecule type" value="Genomic_DNA"/>
</dbReference>
<evidence type="ECO:0000256" key="6">
    <source>
        <dbReference type="SAM" id="Phobius"/>
    </source>
</evidence>
<feature type="transmembrane region" description="Helical" evidence="6">
    <location>
        <begin position="176"/>
        <end position="194"/>
    </location>
</feature>
<keyword evidence="5 6" id="KW-0472">Membrane</keyword>
<reference evidence="8" key="1">
    <citation type="submission" date="2020-05" db="EMBL/GenBank/DDBJ databases">
        <authorList>
            <person name="Chiriac C."/>
            <person name="Salcher M."/>
            <person name="Ghai R."/>
            <person name="Kavagutti S V."/>
        </authorList>
    </citation>
    <scope>NUCLEOTIDE SEQUENCE</scope>
</reference>
<dbReference type="PANTHER" id="PTHR42709:SF6">
    <property type="entry name" value="UNDECAPRENYL PHOSPHATE TRANSPORTER A"/>
    <property type="match status" value="1"/>
</dbReference>
<accession>A0A6J7QG22</accession>
<dbReference type="Pfam" id="PF09335">
    <property type="entry name" value="VTT_dom"/>
    <property type="match status" value="1"/>
</dbReference>
<evidence type="ECO:0000256" key="1">
    <source>
        <dbReference type="ARBA" id="ARBA00004651"/>
    </source>
</evidence>
<comment type="subcellular location">
    <subcellularLocation>
        <location evidence="1">Cell membrane</location>
        <topology evidence="1">Multi-pass membrane protein</topology>
    </subcellularLocation>
</comment>
<evidence type="ECO:0000256" key="3">
    <source>
        <dbReference type="ARBA" id="ARBA00022692"/>
    </source>
</evidence>
<evidence type="ECO:0000256" key="5">
    <source>
        <dbReference type="ARBA" id="ARBA00023136"/>
    </source>
</evidence>
<gene>
    <name evidence="8" type="ORF">UFOPK4098_00583</name>
    <name evidence="9" type="ORF">UFOPK4347_00976</name>
</gene>
<keyword evidence="4 6" id="KW-1133">Transmembrane helix</keyword>
<dbReference type="InterPro" id="IPR051311">
    <property type="entry name" value="DedA_domain"/>
</dbReference>
<feature type="domain" description="VTT" evidence="7">
    <location>
        <begin position="38"/>
        <end position="162"/>
    </location>
</feature>
<dbReference type="AlphaFoldDB" id="A0A6J7QG22"/>
<evidence type="ECO:0000313" key="9">
    <source>
        <dbReference type="EMBL" id="CAB5065603.1"/>
    </source>
</evidence>
<evidence type="ECO:0000256" key="4">
    <source>
        <dbReference type="ARBA" id="ARBA00022989"/>
    </source>
</evidence>
<evidence type="ECO:0000256" key="2">
    <source>
        <dbReference type="ARBA" id="ARBA00022475"/>
    </source>
</evidence>
<evidence type="ECO:0000259" key="7">
    <source>
        <dbReference type="Pfam" id="PF09335"/>
    </source>
</evidence>